<proteinExistence type="predicted"/>
<sequence length="76" mass="8140">MQRSPSLSVTLTPHKLSLPLSQSVLSLNHSHAHDASALSPSQYTSSLRSSFPLSHSHAPHVALCHNICGGRTLLMC</sequence>
<organism evidence="1">
    <name type="scientific">Glycine max</name>
    <name type="common">Soybean</name>
    <name type="synonym">Glycine hispida</name>
    <dbReference type="NCBI Taxonomy" id="3847"/>
    <lineage>
        <taxon>Eukaryota</taxon>
        <taxon>Viridiplantae</taxon>
        <taxon>Streptophyta</taxon>
        <taxon>Embryophyta</taxon>
        <taxon>Tracheophyta</taxon>
        <taxon>Spermatophyta</taxon>
        <taxon>Magnoliopsida</taxon>
        <taxon>eudicotyledons</taxon>
        <taxon>Gunneridae</taxon>
        <taxon>Pentapetalae</taxon>
        <taxon>rosids</taxon>
        <taxon>fabids</taxon>
        <taxon>Fabales</taxon>
        <taxon>Fabaceae</taxon>
        <taxon>Papilionoideae</taxon>
        <taxon>50 kb inversion clade</taxon>
        <taxon>NPAAA clade</taxon>
        <taxon>indigoferoid/millettioid clade</taxon>
        <taxon>Phaseoleae</taxon>
        <taxon>Glycine</taxon>
        <taxon>Glycine subgen. Soja</taxon>
    </lineage>
</organism>
<reference evidence="1" key="3">
    <citation type="submission" date="2018-07" db="EMBL/GenBank/DDBJ databases">
        <title>WGS assembly of Glycine max.</title>
        <authorList>
            <person name="Schmutz J."/>
            <person name="Cannon S."/>
            <person name="Schlueter J."/>
            <person name="Ma J."/>
            <person name="Mitros T."/>
            <person name="Nelson W."/>
            <person name="Hyten D."/>
            <person name="Song Q."/>
            <person name="Thelen J."/>
            <person name="Cheng J."/>
            <person name="Xu D."/>
            <person name="Hellsten U."/>
            <person name="May G."/>
            <person name="Yu Y."/>
            <person name="Sakurai T."/>
            <person name="Umezawa T."/>
            <person name="Bhattacharyya M."/>
            <person name="Sandhu D."/>
            <person name="Valliyodan B."/>
            <person name="Lindquist E."/>
            <person name="Peto M."/>
            <person name="Grant D."/>
            <person name="Shu S."/>
            <person name="Goodstein D."/>
            <person name="Barry K."/>
            <person name="Futrell-Griggs M."/>
            <person name="Abernathy B."/>
            <person name="Du J."/>
            <person name="Tian Z."/>
            <person name="Zhu L."/>
            <person name="Gill N."/>
            <person name="Joshi T."/>
            <person name="Libault M."/>
            <person name="Sethuraman A."/>
            <person name="Zhang X."/>
            <person name="Shinozaki K."/>
            <person name="Nguyen H."/>
            <person name="Wing R."/>
            <person name="Cregan P."/>
            <person name="Specht J."/>
            <person name="Grimwood J."/>
            <person name="Rokhsar D."/>
            <person name="Stacey G."/>
            <person name="Shoemaker R."/>
            <person name="Jackson S."/>
        </authorList>
    </citation>
    <scope>NUCLEOTIDE SEQUENCE</scope>
    <source>
        <tissue evidence="1">Callus</tissue>
    </source>
</reference>
<dbReference type="InParanoid" id="A0A0R0HIF6"/>
<accession>A0A0R0HIF6</accession>
<evidence type="ECO:0000313" key="1">
    <source>
        <dbReference type="EMBL" id="KRH30284.1"/>
    </source>
</evidence>
<evidence type="ECO:0000313" key="3">
    <source>
        <dbReference type="Proteomes" id="UP000008827"/>
    </source>
</evidence>
<evidence type="ECO:0000313" key="2">
    <source>
        <dbReference type="EnsemblPlants" id="KRH30284"/>
    </source>
</evidence>
<dbReference type="Gramene" id="KRH30284">
    <property type="protein sequence ID" value="KRH30284"/>
    <property type="gene ID" value="GLYMA_11G172900"/>
</dbReference>
<keyword evidence="3" id="KW-1185">Reference proteome</keyword>
<dbReference type="EnsemblPlants" id="KRH30284">
    <property type="protein sequence ID" value="KRH30284"/>
    <property type="gene ID" value="GLYMA_11G172900"/>
</dbReference>
<dbReference type="Proteomes" id="UP000008827">
    <property type="component" value="Chromosome 11"/>
</dbReference>
<name>A0A0R0HIF6_SOYBN</name>
<gene>
    <name evidence="1" type="ORF">GLYMA_11G172900</name>
</gene>
<dbReference type="AlphaFoldDB" id="A0A0R0HIF6"/>
<dbReference type="EMBL" id="CM000844">
    <property type="protein sequence ID" value="KRH30284.1"/>
    <property type="molecule type" value="Genomic_DNA"/>
</dbReference>
<protein>
    <submittedName>
        <fullName evidence="1 2">Uncharacterized protein</fullName>
    </submittedName>
</protein>
<reference evidence="1 2" key="1">
    <citation type="journal article" date="2010" name="Nature">
        <title>Genome sequence of the palaeopolyploid soybean.</title>
        <authorList>
            <person name="Schmutz J."/>
            <person name="Cannon S.B."/>
            <person name="Schlueter J."/>
            <person name="Ma J."/>
            <person name="Mitros T."/>
            <person name="Nelson W."/>
            <person name="Hyten D.L."/>
            <person name="Song Q."/>
            <person name="Thelen J.J."/>
            <person name="Cheng J."/>
            <person name="Xu D."/>
            <person name="Hellsten U."/>
            <person name="May G.D."/>
            <person name="Yu Y."/>
            <person name="Sakurai T."/>
            <person name="Umezawa T."/>
            <person name="Bhattacharyya M.K."/>
            <person name="Sandhu D."/>
            <person name="Valliyodan B."/>
            <person name="Lindquist E."/>
            <person name="Peto M."/>
            <person name="Grant D."/>
            <person name="Shu S."/>
            <person name="Goodstein D."/>
            <person name="Barry K."/>
            <person name="Futrell-Griggs M."/>
            <person name="Abernathy B."/>
            <person name="Du J."/>
            <person name="Tian Z."/>
            <person name="Zhu L."/>
            <person name="Gill N."/>
            <person name="Joshi T."/>
            <person name="Libault M."/>
            <person name="Sethuraman A."/>
            <person name="Zhang X.-C."/>
            <person name="Shinozaki K."/>
            <person name="Nguyen H.T."/>
            <person name="Wing R.A."/>
            <person name="Cregan P."/>
            <person name="Specht J."/>
            <person name="Grimwood J."/>
            <person name="Rokhsar D."/>
            <person name="Stacey G."/>
            <person name="Shoemaker R.C."/>
            <person name="Jackson S.A."/>
        </authorList>
    </citation>
    <scope>NUCLEOTIDE SEQUENCE [LARGE SCALE GENOMIC DNA]</scope>
    <source>
        <strain evidence="2">cv. Williams 82</strain>
        <tissue evidence="1">Callus</tissue>
    </source>
</reference>
<reference evidence="2" key="2">
    <citation type="submission" date="2018-02" db="UniProtKB">
        <authorList>
            <consortium name="EnsemblPlants"/>
        </authorList>
    </citation>
    <scope>IDENTIFICATION</scope>
    <source>
        <strain evidence="2">Williams 82</strain>
    </source>
</reference>